<keyword evidence="2" id="KW-0547">Nucleotide-binding</keyword>
<dbReference type="Pfam" id="PF18885">
    <property type="entry name" value="DUF5648"/>
    <property type="match status" value="1"/>
</dbReference>
<keyword evidence="2" id="KW-0378">Hydrolase</keyword>
<dbReference type="AlphaFoldDB" id="S0KMG1"/>
<evidence type="ECO:0000256" key="2">
    <source>
        <dbReference type="RuleBase" id="RU362119"/>
    </source>
</evidence>
<dbReference type="RefSeq" id="WP_016186350.1">
    <property type="nucleotide sequence ID" value="NZ_ASWO01000007.1"/>
</dbReference>
<dbReference type="eggNOG" id="COG3757">
    <property type="taxonomic scope" value="Bacteria"/>
</dbReference>
<dbReference type="GO" id="GO:0008768">
    <property type="term" value="F:UDP-sugar diphosphatase activity"/>
    <property type="evidence" value="ECO:0007669"/>
    <property type="project" value="TreeGrafter"/>
</dbReference>
<comment type="similarity">
    <text evidence="2">Belongs to the 5'-nucleotidase family.</text>
</comment>
<dbReference type="InterPro" id="IPR004843">
    <property type="entry name" value="Calcineurin-like_PHP"/>
</dbReference>
<dbReference type="SUPFAM" id="SSF56300">
    <property type="entry name" value="Metallo-dependent phosphatases"/>
    <property type="match status" value="1"/>
</dbReference>
<dbReference type="InterPro" id="IPR036907">
    <property type="entry name" value="5'-Nucleotdase_C_sf"/>
</dbReference>
<dbReference type="PANTHER" id="PTHR11575">
    <property type="entry name" value="5'-NUCLEOTIDASE-RELATED"/>
    <property type="match status" value="1"/>
</dbReference>
<dbReference type="Pfam" id="PF00149">
    <property type="entry name" value="Metallophos"/>
    <property type="match status" value="1"/>
</dbReference>
<dbReference type="GO" id="GO:0009166">
    <property type="term" value="P:nucleotide catabolic process"/>
    <property type="evidence" value="ECO:0007669"/>
    <property type="project" value="InterPro"/>
</dbReference>
<dbReference type="InterPro" id="IPR029052">
    <property type="entry name" value="Metallo-depent_PP-like"/>
</dbReference>
<dbReference type="eggNOG" id="COG0737">
    <property type="taxonomic scope" value="Bacteria"/>
</dbReference>
<evidence type="ECO:0000259" key="5">
    <source>
        <dbReference type="Pfam" id="PF18885"/>
    </source>
</evidence>
<dbReference type="Gene3D" id="3.60.21.10">
    <property type="match status" value="1"/>
</dbReference>
<dbReference type="GO" id="GO:0000166">
    <property type="term" value="F:nucleotide binding"/>
    <property type="evidence" value="ECO:0007669"/>
    <property type="project" value="UniProtKB-KW"/>
</dbReference>
<keyword evidence="1 2" id="KW-0732">Signal</keyword>
<feature type="domain" description="DUF5648" evidence="5">
    <location>
        <begin position="597"/>
        <end position="723"/>
    </location>
</feature>
<gene>
    <name evidence="6" type="ORF">I573_02165</name>
</gene>
<dbReference type="PROSITE" id="PS00786">
    <property type="entry name" value="5_NUCLEOTIDASE_2"/>
    <property type="match status" value="1"/>
</dbReference>
<evidence type="ECO:0008006" key="8">
    <source>
        <dbReference type="Google" id="ProtNLM"/>
    </source>
</evidence>
<feature type="domain" description="Calcineurin-like phosphoesterase" evidence="3">
    <location>
        <begin position="36"/>
        <end position="304"/>
    </location>
</feature>
<evidence type="ECO:0000313" key="7">
    <source>
        <dbReference type="Proteomes" id="UP000015961"/>
    </source>
</evidence>
<dbReference type="Proteomes" id="UP000015961">
    <property type="component" value="Unassembled WGS sequence"/>
</dbReference>
<dbReference type="InterPro" id="IPR006146">
    <property type="entry name" value="5'-Nucleotdase_CS"/>
</dbReference>
<feature type="chain" id="PRO_5039759010" description="5'-nucleotidase" evidence="2">
    <location>
        <begin position="22"/>
        <end position="724"/>
    </location>
</feature>
<dbReference type="Gene3D" id="3.90.780.10">
    <property type="entry name" value="5'-Nucleotidase, C-terminal domain"/>
    <property type="match status" value="1"/>
</dbReference>
<reference evidence="6 7" key="1">
    <citation type="submission" date="2013-03" db="EMBL/GenBank/DDBJ databases">
        <title>The Genome Sequence of Enterococcus sulfureus ATCC_49903 (PacBio/Illumina hybrid assembly).</title>
        <authorList>
            <consortium name="The Broad Institute Genomics Platform"/>
            <consortium name="The Broad Institute Genome Sequencing Center for Infectious Disease"/>
            <person name="Earl A."/>
            <person name="Russ C."/>
            <person name="Gilmore M."/>
            <person name="Surin D."/>
            <person name="Walker B."/>
            <person name="Young S."/>
            <person name="Zeng Q."/>
            <person name="Gargeya S."/>
            <person name="Fitzgerald M."/>
            <person name="Haas B."/>
            <person name="Abouelleil A."/>
            <person name="Allen A.W."/>
            <person name="Alvarado L."/>
            <person name="Arachchi H.M."/>
            <person name="Berlin A.M."/>
            <person name="Chapman S.B."/>
            <person name="Gainer-Dewar J."/>
            <person name="Goldberg J."/>
            <person name="Griggs A."/>
            <person name="Gujja S."/>
            <person name="Hansen M."/>
            <person name="Howarth C."/>
            <person name="Imamovic A."/>
            <person name="Ireland A."/>
            <person name="Larimer J."/>
            <person name="McCowan C."/>
            <person name="Murphy C."/>
            <person name="Pearson M."/>
            <person name="Poon T.W."/>
            <person name="Priest M."/>
            <person name="Roberts A."/>
            <person name="Saif S."/>
            <person name="Shea T."/>
            <person name="Sisk P."/>
            <person name="Sykes S."/>
            <person name="Wortman J."/>
            <person name="Nusbaum C."/>
            <person name="Birren B."/>
        </authorList>
    </citation>
    <scope>NUCLEOTIDE SEQUENCE [LARGE SCALE GENOMIC DNA]</scope>
    <source>
        <strain evidence="6 7">ATCC 49903</strain>
    </source>
</reference>
<dbReference type="InterPro" id="IPR043708">
    <property type="entry name" value="DUF5648"/>
</dbReference>
<evidence type="ECO:0000259" key="4">
    <source>
        <dbReference type="Pfam" id="PF02872"/>
    </source>
</evidence>
<accession>S0KMG1</accession>
<dbReference type="PATRIC" id="fig|1140003.3.peg.1849"/>
<dbReference type="PRINTS" id="PR01607">
    <property type="entry name" value="APYRASEFAMLY"/>
</dbReference>
<keyword evidence="7" id="KW-1185">Reference proteome</keyword>
<dbReference type="EMBL" id="ASWO01000007">
    <property type="protein sequence ID" value="EOT83052.1"/>
    <property type="molecule type" value="Genomic_DNA"/>
</dbReference>
<dbReference type="GO" id="GO:0030288">
    <property type="term" value="C:outer membrane-bounded periplasmic space"/>
    <property type="evidence" value="ECO:0007669"/>
    <property type="project" value="TreeGrafter"/>
</dbReference>
<dbReference type="Pfam" id="PF02872">
    <property type="entry name" value="5_nucleotid_C"/>
    <property type="match status" value="1"/>
</dbReference>
<evidence type="ECO:0000256" key="1">
    <source>
        <dbReference type="ARBA" id="ARBA00022729"/>
    </source>
</evidence>
<dbReference type="OrthoDB" id="9801679at2"/>
<dbReference type="SUPFAM" id="SSF55816">
    <property type="entry name" value="5'-nucleotidase (syn. UDP-sugar hydrolase), C-terminal domain"/>
    <property type="match status" value="1"/>
</dbReference>
<feature type="signal peptide" evidence="2">
    <location>
        <begin position="1"/>
        <end position="21"/>
    </location>
</feature>
<dbReference type="InterPro" id="IPR008334">
    <property type="entry name" value="5'-Nucleotdase_C"/>
</dbReference>
<sequence length="724" mass="78113">MRKTSKGLFMFSAVLGLGVFAAQPSTIDAAEVPVQILGINDFHGALSTTGSYYDGSGNKTSGAGTAALLAGYFNQATKDFETQHQGGVSLRVQAGDMVGASPANSGLLQDEPTMRVLQAMNFSVGTLGNHEFDEGLAEYNRILTGAAPSANDNFYDIVNQYNKDFTQDQLAGKYDVVIANVKNKADGSNPFGWKDYTVKEYDANGEKVRIGFIGVVTTEIPNLVLAANHQEYTFTDPAEAVAKSAQSLVENEKVNAIIVLGHTPSTQTGENTAAGETVDIINKVNQLYPDNHVDAYFAGHNHVYTNAVVGNTRVVQSTSQGKGYIDLQAVYDTDKQDFVTTPTATVNPVKPGGLVQPDQTVQAIVDDASQRVKTVTEEKIGQAATAEAITRNVNEFGESPVGNLITDAQVHMANKSGAPGADFAITNNGGIRADLAVNTDGSITWGAAQAVQPFGNILQVVEMTGAQLREALNQQTFSYDAATGQSNGYFLQQSGFKYTVKENPSDPTHPYIVDQIMKLDNQPITDAGVYKVVINDFLYGGGDGFTAFTKTKLVGAMAPDTETFIGYIEELTANKQLISAKVEGRKTLASAVQTTAIYRTYNPNSGEHFYTTHEGEKNDLVKVGWKFEGVSWQAPTAGVAVYRLYNKNAGDHHYTTSEKERNELVKLGWKAEGTSFYSGGDKDVYRLYNKNAKAGAHHYTLSEKERDELVQVGWKSEGVGFSAY</sequence>
<dbReference type="GO" id="GO:0046872">
    <property type="term" value="F:metal ion binding"/>
    <property type="evidence" value="ECO:0007669"/>
    <property type="project" value="InterPro"/>
</dbReference>
<dbReference type="GO" id="GO:0008253">
    <property type="term" value="F:5'-nucleotidase activity"/>
    <property type="evidence" value="ECO:0007669"/>
    <property type="project" value="TreeGrafter"/>
</dbReference>
<proteinExistence type="inferred from homology"/>
<feature type="domain" description="5'-Nucleotidase C-terminal" evidence="4">
    <location>
        <begin position="380"/>
        <end position="549"/>
    </location>
</feature>
<evidence type="ECO:0000313" key="6">
    <source>
        <dbReference type="EMBL" id="EOT83052.1"/>
    </source>
</evidence>
<protein>
    <recommendedName>
        <fullName evidence="8">5'-nucleotidase</fullName>
    </recommendedName>
</protein>
<evidence type="ECO:0000259" key="3">
    <source>
        <dbReference type="Pfam" id="PF00149"/>
    </source>
</evidence>
<organism evidence="6 7">
    <name type="scientific">Enterococcus sulfureus ATCC 49903</name>
    <dbReference type="NCBI Taxonomy" id="1140003"/>
    <lineage>
        <taxon>Bacteria</taxon>
        <taxon>Bacillati</taxon>
        <taxon>Bacillota</taxon>
        <taxon>Bacilli</taxon>
        <taxon>Lactobacillales</taxon>
        <taxon>Enterococcaceae</taxon>
        <taxon>Enterococcus</taxon>
    </lineage>
</organism>
<dbReference type="STRING" id="1140003.OMY_01918"/>
<comment type="caution">
    <text evidence="6">The sequence shown here is derived from an EMBL/GenBank/DDBJ whole genome shotgun (WGS) entry which is preliminary data.</text>
</comment>
<dbReference type="PANTHER" id="PTHR11575:SF24">
    <property type="entry name" value="5'-NUCLEOTIDASE"/>
    <property type="match status" value="1"/>
</dbReference>
<name>S0KMG1_9ENTE</name>
<dbReference type="InterPro" id="IPR006179">
    <property type="entry name" value="5_nucleotidase/apyrase"/>
</dbReference>